<feature type="compositionally biased region" description="Polar residues" evidence="1">
    <location>
        <begin position="28"/>
        <end position="37"/>
    </location>
</feature>
<name>A0A484GRK4_SOUCH</name>
<feature type="non-terminal residue" evidence="2">
    <location>
        <position position="1"/>
    </location>
</feature>
<keyword evidence="3" id="KW-1185">Reference proteome</keyword>
<dbReference type="Proteomes" id="UP000295264">
    <property type="component" value="Unassembled WGS sequence"/>
</dbReference>
<feature type="region of interest" description="Disordered" evidence="1">
    <location>
        <begin position="1"/>
        <end position="80"/>
    </location>
</feature>
<evidence type="ECO:0000313" key="2">
    <source>
        <dbReference type="EMBL" id="TEA38335.1"/>
    </source>
</evidence>
<feature type="non-terminal residue" evidence="2">
    <location>
        <position position="80"/>
    </location>
</feature>
<proteinExistence type="predicted"/>
<dbReference type="EMBL" id="QWLN02004798">
    <property type="protein sequence ID" value="TEA38335.1"/>
    <property type="molecule type" value="Genomic_DNA"/>
</dbReference>
<reference evidence="2 3" key="1">
    <citation type="journal article" date="2018" name="Genomics">
        <title>Molecular footprints of inshore aquatic adaptation in Indo-Pacific humpback dolphin (Sousa chinensis).</title>
        <authorList>
            <person name="Ming Y."/>
            <person name="Jian J."/>
            <person name="Yu F."/>
            <person name="Yu X."/>
            <person name="Wang J."/>
            <person name="Liu W."/>
        </authorList>
    </citation>
    <scope>NUCLEOTIDE SEQUENCE [LARGE SCALE GENOMIC DNA]</scope>
    <source>
        <strain evidence="2">MY-2018</strain>
        <tissue evidence="2">Skin</tissue>
    </source>
</reference>
<gene>
    <name evidence="2" type="ORF">DBR06_SOUSAS110199</name>
</gene>
<evidence type="ECO:0000313" key="3">
    <source>
        <dbReference type="Proteomes" id="UP000295264"/>
    </source>
</evidence>
<dbReference type="AlphaFoldDB" id="A0A484GRK4"/>
<feature type="compositionally biased region" description="Basic and acidic residues" evidence="1">
    <location>
        <begin position="38"/>
        <end position="58"/>
    </location>
</feature>
<comment type="caution">
    <text evidence="2">The sequence shown here is derived from an EMBL/GenBank/DDBJ whole genome shotgun (WGS) entry which is preliminary data.</text>
</comment>
<accession>A0A484GRK4</accession>
<evidence type="ECO:0000256" key="1">
    <source>
        <dbReference type="SAM" id="MobiDB-lite"/>
    </source>
</evidence>
<feature type="compositionally biased region" description="Basic residues" evidence="1">
    <location>
        <begin position="1"/>
        <end position="10"/>
    </location>
</feature>
<sequence>SPGFVSRRRGSSTQGPEPTTAWVRVPTLSPNFSQNGRQDTDPEWDHQDNSKQGRKESPLRPLPHSIKHPALIEGLPSSKI</sequence>
<organism evidence="2 3">
    <name type="scientific">Sousa chinensis</name>
    <name type="common">Indo-pacific humpbacked dolphin</name>
    <name type="synonym">Steno chinensis</name>
    <dbReference type="NCBI Taxonomy" id="103600"/>
    <lineage>
        <taxon>Eukaryota</taxon>
        <taxon>Metazoa</taxon>
        <taxon>Chordata</taxon>
        <taxon>Craniata</taxon>
        <taxon>Vertebrata</taxon>
        <taxon>Euteleostomi</taxon>
        <taxon>Mammalia</taxon>
        <taxon>Eutheria</taxon>
        <taxon>Laurasiatheria</taxon>
        <taxon>Artiodactyla</taxon>
        <taxon>Whippomorpha</taxon>
        <taxon>Cetacea</taxon>
        <taxon>Odontoceti</taxon>
        <taxon>Delphinidae</taxon>
        <taxon>Sousa</taxon>
    </lineage>
</organism>
<protein>
    <submittedName>
        <fullName evidence="2">Uncharacterized protein</fullName>
    </submittedName>
</protein>